<dbReference type="InterPro" id="IPR027417">
    <property type="entry name" value="P-loop_NTPase"/>
</dbReference>
<dbReference type="InterPro" id="IPR045434">
    <property type="entry name" value="EAD4"/>
</dbReference>
<evidence type="ECO:0000256" key="1">
    <source>
        <dbReference type="SAM" id="MobiDB-lite"/>
    </source>
</evidence>
<proteinExistence type="predicted"/>
<name>A0A6M0SK57_9CYAN</name>
<feature type="compositionally biased region" description="Polar residues" evidence="1">
    <location>
        <begin position="155"/>
        <end position="166"/>
    </location>
</feature>
<dbReference type="Pfam" id="PF19959">
    <property type="entry name" value="EAD4"/>
    <property type="match status" value="1"/>
</dbReference>
<evidence type="ECO:0000259" key="2">
    <source>
        <dbReference type="PROSITE" id="PS50104"/>
    </source>
</evidence>
<dbReference type="Gene3D" id="3.40.50.300">
    <property type="entry name" value="P-loop containing nucleotide triphosphate hydrolases"/>
    <property type="match status" value="1"/>
</dbReference>
<accession>A0A6M0SK57</accession>
<dbReference type="InterPro" id="IPR035897">
    <property type="entry name" value="Toll_tir_struct_dom_sf"/>
</dbReference>
<sequence length="738" mass="84404">MRDRAWLLLKAIVDYANGQLDEEDTLRLRTKIRWDETKDTPHRIVVSQVKKQELAWLTEKLDSKNGLKPDQVRDSLEEFKDFLAPLKLFVDNRTVRKGGSGLWFFTFNLWFREPTENSRAEFNQKWQSCRPGSEDILSPGDKLPSDGFEPKTKQTKSTSSPDNSSLEEPKISITQIVDAVESGGAIVGSSDGDLFLNCNFYGDRPSPAAKENTVEQPTLPNPARIFLSYKRQADPDEPIALEIYDALSKQHQVFIDQSMAVGTPWVKQIKQEIFDADVLIVLLSKNSVQSEMLIQKIELARKAQVQRDGLPLIFPVRLAYSESFHYPLNQFLDPLQWAIWETQADTPRLIQELQHALTGKPLPIDTETAKAKLLKHPQPGKLHPPNAMAQPPIGQISLAVPLELPEGTMQADSQFYIQRAGDRIALQVMQRGSIFSVLGPRQMGKSSLLMRTMTEAYKQQKQVIFLDFQLTETAALLDADLFYRRFCELLSHQLGMASQVDRWWQQYEAFGNPDRCSSYIQDYLLKELDGSIFLAMDEVDKLIASPFRDEFFAMLRSWHTKRGFKPSWKRLNLAMVTCTEPYQLIQDLNQSPFNIGTTISLQDFQFEDVVELNRRHGSALTTADLGTLMDWVGGHPYLVRKTLYLVANGEMTIAEIFKVAKTDRGPFNGHLRYHFFRMQDKPHLVNGMLQVIRSQTCSDEQVLRRLVAAGLVQRDGGGRQIIPRCRLYSEYFKEHLRD</sequence>
<feature type="region of interest" description="Disordered" evidence="1">
    <location>
        <begin position="129"/>
        <end position="170"/>
    </location>
</feature>
<dbReference type="Pfam" id="PF13676">
    <property type="entry name" value="TIR_2"/>
    <property type="match status" value="1"/>
</dbReference>
<dbReference type="Gene3D" id="3.40.50.10140">
    <property type="entry name" value="Toll/interleukin-1 receptor homology (TIR) domain"/>
    <property type="match status" value="1"/>
</dbReference>
<dbReference type="SUPFAM" id="SSF52200">
    <property type="entry name" value="Toll/Interleukin receptor TIR domain"/>
    <property type="match status" value="1"/>
</dbReference>
<feature type="domain" description="TIR" evidence="2">
    <location>
        <begin position="221"/>
        <end position="361"/>
    </location>
</feature>
<evidence type="ECO:0000313" key="3">
    <source>
        <dbReference type="EMBL" id="NEZ68291.1"/>
    </source>
</evidence>
<dbReference type="SUPFAM" id="SSF52540">
    <property type="entry name" value="P-loop containing nucleoside triphosphate hydrolases"/>
    <property type="match status" value="1"/>
</dbReference>
<gene>
    <name evidence="3" type="ORF">D0962_37125</name>
</gene>
<evidence type="ECO:0000313" key="4">
    <source>
        <dbReference type="Proteomes" id="UP000473574"/>
    </source>
</evidence>
<dbReference type="InterPro" id="IPR000157">
    <property type="entry name" value="TIR_dom"/>
</dbReference>
<dbReference type="EMBL" id="QZCE01000002">
    <property type="protein sequence ID" value="NEZ68291.1"/>
    <property type="molecule type" value="Genomic_DNA"/>
</dbReference>
<dbReference type="Proteomes" id="UP000473574">
    <property type="component" value="Unassembled WGS sequence"/>
</dbReference>
<dbReference type="AlphaFoldDB" id="A0A6M0SK57"/>
<organism evidence="3 4">
    <name type="scientific">Adonisia turfae CCMR0082</name>
    <dbReference type="NCBI Taxonomy" id="2304604"/>
    <lineage>
        <taxon>Bacteria</taxon>
        <taxon>Bacillati</taxon>
        <taxon>Cyanobacteriota</taxon>
        <taxon>Adonisia</taxon>
        <taxon>Adonisia turfae</taxon>
    </lineage>
</organism>
<protein>
    <submittedName>
        <fullName evidence="3">TIR domain-containing protein</fullName>
    </submittedName>
</protein>
<reference evidence="3 4" key="1">
    <citation type="journal article" date="2020" name="Microb. Ecol.">
        <title>Ecogenomics of the Marine Benthic Filamentous Cyanobacterium Adonisia.</title>
        <authorList>
            <person name="Walter J.M."/>
            <person name="Coutinho F.H."/>
            <person name="Leomil L."/>
            <person name="Hargreaves P.I."/>
            <person name="Campeao M.E."/>
            <person name="Vieira V.V."/>
            <person name="Silva B.S."/>
            <person name="Fistarol G.O."/>
            <person name="Salomon P.S."/>
            <person name="Sawabe T."/>
            <person name="Mino S."/>
            <person name="Hosokawa M."/>
            <person name="Miyashita H."/>
            <person name="Maruyama F."/>
            <person name="van Verk M.C."/>
            <person name="Dutilh B.E."/>
            <person name="Thompson C.C."/>
            <person name="Thompson F.L."/>
        </authorList>
    </citation>
    <scope>NUCLEOTIDE SEQUENCE [LARGE SCALE GENOMIC DNA]</scope>
    <source>
        <strain evidence="3 4">CCMR0082</strain>
    </source>
</reference>
<comment type="caution">
    <text evidence="3">The sequence shown here is derived from an EMBL/GenBank/DDBJ whole genome shotgun (WGS) entry which is preliminary data.</text>
</comment>
<dbReference type="GO" id="GO:0007165">
    <property type="term" value="P:signal transduction"/>
    <property type="evidence" value="ECO:0007669"/>
    <property type="project" value="InterPro"/>
</dbReference>
<dbReference type="PROSITE" id="PS50104">
    <property type="entry name" value="TIR"/>
    <property type="match status" value="1"/>
</dbReference>
<dbReference type="Pfam" id="PF14516">
    <property type="entry name" value="AAA_35"/>
    <property type="match status" value="1"/>
</dbReference>